<evidence type="ECO:0000313" key="2">
    <source>
        <dbReference type="EMBL" id="KAJ1154627.1"/>
    </source>
</evidence>
<evidence type="ECO:0000313" key="3">
    <source>
        <dbReference type="Proteomes" id="UP001066276"/>
    </source>
</evidence>
<evidence type="ECO:0000256" key="1">
    <source>
        <dbReference type="SAM" id="MobiDB-lite"/>
    </source>
</evidence>
<dbReference type="Proteomes" id="UP001066276">
    <property type="component" value="Chromosome 5"/>
</dbReference>
<keyword evidence="3" id="KW-1185">Reference proteome</keyword>
<dbReference type="AlphaFoldDB" id="A0AAV7RS91"/>
<comment type="caution">
    <text evidence="2">The sequence shown here is derived from an EMBL/GenBank/DDBJ whole genome shotgun (WGS) entry which is preliminary data.</text>
</comment>
<sequence length="139" mass="15735">MQSKLTYGTWPGPQESGLEGQTSLEPKEQMQATAEILAAIQRSRIVLYTKMDMMAIDINHLRLGLHQVAKRTTGMEEDVTILKKEIKELQATVGLKCSVKQMEEYVDNAEGSLRRNNLCFIRFPERAEGPLVELFHTQG</sequence>
<name>A0AAV7RS91_PLEWA</name>
<reference evidence="2" key="1">
    <citation type="journal article" date="2022" name="bioRxiv">
        <title>Sequencing and chromosome-scale assembly of the giantPleurodeles waltlgenome.</title>
        <authorList>
            <person name="Brown T."/>
            <person name="Elewa A."/>
            <person name="Iarovenko S."/>
            <person name="Subramanian E."/>
            <person name="Araus A.J."/>
            <person name="Petzold A."/>
            <person name="Susuki M."/>
            <person name="Suzuki K.-i.T."/>
            <person name="Hayashi T."/>
            <person name="Toyoda A."/>
            <person name="Oliveira C."/>
            <person name="Osipova E."/>
            <person name="Leigh N.D."/>
            <person name="Simon A."/>
            <person name="Yun M.H."/>
        </authorList>
    </citation>
    <scope>NUCLEOTIDE SEQUENCE</scope>
    <source>
        <strain evidence="2">20211129_DDA</strain>
        <tissue evidence="2">Liver</tissue>
    </source>
</reference>
<protein>
    <submittedName>
        <fullName evidence="2">Uncharacterized protein</fullName>
    </submittedName>
</protein>
<feature type="region of interest" description="Disordered" evidence="1">
    <location>
        <begin position="1"/>
        <end position="23"/>
    </location>
</feature>
<dbReference type="EMBL" id="JANPWB010000009">
    <property type="protein sequence ID" value="KAJ1154627.1"/>
    <property type="molecule type" value="Genomic_DNA"/>
</dbReference>
<organism evidence="2 3">
    <name type="scientific">Pleurodeles waltl</name>
    <name type="common">Iberian ribbed newt</name>
    <dbReference type="NCBI Taxonomy" id="8319"/>
    <lineage>
        <taxon>Eukaryota</taxon>
        <taxon>Metazoa</taxon>
        <taxon>Chordata</taxon>
        <taxon>Craniata</taxon>
        <taxon>Vertebrata</taxon>
        <taxon>Euteleostomi</taxon>
        <taxon>Amphibia</taxon>
        <taxon>Batrachia</taxon>
        <taxon>Caudata</taxon>
        <taxon>Salamandroidea</taxon>
        <taxon>Salamandridae</taxon>
        <taxon>Pleurodelinae</taxon>
        <taxon>Pleurodeles</taxon>
    </lineage>
</organism>
<accession>A0AAV7RS91</accession>
<gene>
    <name evidence="2" type="ORF">NDU88_007370</name>
</gene>
<proteinExistence type="predicted"/>